<protein>
    <submittedName>
        <fullName evidence="2">Uncharacterized protein</fullName>
    </submittedName>
</protein>
<keyword evidence="1" id="KW-0812">Transmembrane</keyword>
<dbReference type="Proteomes" id="UP000198688">
    <property type="component" value="Chromosome I"/>
</dbReference>
<dbReference type="RefSeq" id="WP_157751681.1">
    <property type="nucleotide sequence ID" value="NZ_BOMJ01000077.1"/>
</dbReference>
<accession>A0A1H2ALL1</accession>
<keyword evidence="3" id="KW-1185">Reference proteome</keyword>
<evidence type="ECO:0000313" key="2">
    <source>
        <dbReference type="EMBL" id="SDT46925.1"/>
    </source>
</evidence>
<dbReference type="OrthoDB" id="3298595at2"/>
<reference evidence="2 3" key="1">
    <citation type="submission" date="2016-10" db="EMBL/GenBank/DDBJ databases">
        <authorList>
            <person name="de Groot N.N."/>
        </authorList>
    </citation>
    <scope>NUCLEOTIDE SEQUENCE [LARGE SCALE GENOMIC DNA]</scope>
    <source>
        <strain evidence="2 3">DSM 43941</strain>
    </source>
</reference>
<gene>
    <name evidence="2" type="ORF">SAMN04489716_3948</name>
</gene>
<feature type="transmembrane region" description="Helical" evidence="1">
    <location>
        <begin position="144"/>
        <end position="161"/>
    </location>
</feature>
<proteinExistence type="predicted"/>
<dbReference type="EMBL" id="LT629758">
    <property type="protein sequence ID" value="SDT46925.1"/>
    <property type="molecule type" value="Genomic_DNA"/>
</dbReference>
<organism evidence="2 3">
    <name type="scientific">Actinoplanes derwentensis</name>
    <dbReference type="NCBI Taxonomy" id="113562"/>
    <lineage>
        <taxon>Bacteria</taxon>
        <taxon>Bacillati</taxon>
        <taxon>Actinomycetota</taxon>
        <taxon>Actinomycetes</taxon>
        <taxon>Micromonosporales</taxon>
        <taxon>Micromonosporaceae</taxon>
        <taxon>Actinoplanes</taxon>
    </lineage>
</organism>
<keyword evidence="1" id="KW-1133">Transmembrane helix</keyword>
<name>A0A1H2ALL1_9ACTN</name>
<evidence type="ECO:0000256" key="1">
    <source>
        <dbReference type="SAM" id="Phobius"/>
    </source>
</evidence>
<sequence>MTGSRAHLPYLRRTGAMLAAVVIGAGVAPLPAGADGPGYGGTADALTVMWQSGVQDRTLSMYAVGFRSGSAVRVLVGSENEKVVTADSYGSVDLVLASAATTAAPSNAVTGTSVLVTGRSPAGVTRTLVGAVPPQVTGTGVTELVPWTVALAGSLLAGLWLRRKTRLEMGRHRHFARHRA</sequence>
<dbReference type="AlphaFoldDB" id="A0A1H2ALL1"/>
<evidence type="ECO:0000313" key="3">
    <source>
        <dbReference type="Proteomes" id="UP000198688"/>
    </source>
</evidence>
<keyword evidence="1" id="KW-0472">Membrane</keyword>